<feature type="domain" description="Signal transduction histidine kinase internal region" evidence="2">
    <location>
        <begin position="183"/>
        <end position="261"/>
    </location>
</feature>
<dbReference type="EMBL" id="JAAMPU010000105">
    <property type="protein sequence ID" value="NMH28425.1"/>
    <property type="molecule type" value="Genomic_DNA"/>
</dbReference>
<protein>
    <submittedName>
        <fullName evidence="3">Sensor histidine kinase</fullName>
    </submittedName>
</protein>
<dbReference type="AlphaFoldDB" id="A0A972JHY4"/>
<feature type="transmembrane region" description="Helical" evidence="1">
    <location>
        <begin position="87"/>
        <end position="106"/>
    </location>
</feature>
<feature type="transmembrane region" description="Helical" evidence="1">
    <location>
        <begin position="151"/>
        <end position="170"/>
    </location>
</feature>
<evidence type="ECO:0000256" key="1">
    <source>
        <dbReference type="SAM" id="Phobius"/>
    </source>
</evidence>
<feature type="transmembrane region" description="Helical" evidence="1">
    <location>
        <begin position="56"/>
        <end position="75"/>
    </location>
</feature>
<dbReference type="InterPro" id="IPR010559">
    <property type="entry name" value="Sig_transdc_His_kin_internal"/>
</dbReference>
<keyword evidence="3" id="KW-0418">Kinase</keyword>
<organism evidence="3 4">
    <name type="scientific">Flavobacterium silvaticum</name>
    <dbReference type="NCBI Taxonomy" id="1852020"/>
    <lineage>
        <taxon>Bacteria</taxon>
        <taxon>Pseudomonadati</taxon>
        <taxon>Bacteroidota</taxon>
        <taxon>Flavobacteriia</taxon>
        <taxon>Flavobacteriales</taxon>
        <taxon>Flavobacteriaceae</taxon>
        <taxon>Flavobacterium</taxon>
    </lineage>
</organism>
<dbReference type="PANTHER" id="PTHR34220:SF7">
    <property type="entry name" value="SENSOR HISTIDINE KINASE YPDA"/>
    <property type="match status" value="1"/>
</dbReference>
<dbReference type="InterPro" id="IPR036890">
    <property type="entry name" value="HATPase_C_sf"/>
</dbReference>
<dbReference type="SUPFAM" id="SSF55874">
    <property type="entry name" value="ATPase domain of HSP90 chaperone/DNA topoisomerase II/histidine kinase"/>
    <property type="match status" value="1"/>
</dbReference>
<dbReference type="InterPro" id="IPR050640">
    <property type="entry name" value="Bact_2-comp_sensor_kinase"/>
</dbReference>
<reference evidence="3" key="1">
    <citation type="submission" date="2020-02" db="EMBL/GenBank/DDBJ databases">
        <title>Flavobacterium sp. genome.</title>
        <authorList>
            <person name="Jung H.S."/>
            <person name="Baek J.H."/>
            <person name="Jeon C.O."/>
        </authorList>
    </citation>
    <scope>NUCLEOTIDE SEQUENCE</scope>
    <source>
        <strain evidence="3">SE-s28</strain>
    </source>
</reference>
<evidence type="ECO:0000313" key="4">
    <source>
        <dbReference type="Proteomes" id="UP000712080"/>
    </source>
</evidence>
<dbReference type="GO" id="GO:0016020">
    <property type="term" value="C:membrane"/>
    <property type="evidence" value="ECO:0007669"/>
    <property type="project" value="InterPro"/>
</dbReference>
<keyword evidence="1" id="KW-0812">Transmembrane</keyword>
<name>A0A972JHY4_9FLAO</name>
<keyword evidence="1" id="KW-1133">Transmembrane helix</keyword>
<feature type="transmembrane region" description="Helical" evidence="1">
    <location>
        <begin position="17"/>
        <end position="36"/>
    </location>
</feature>
<evidence type="ECO:0000313" key="3">
    <source>
        <dbReference type="EMBL" id="NMH28425.1"/>
    </source>
</evidence>
<evidence type="ECO:0000259" key="2">
    <source>
        <dbReference type="Pfam" id="PF06580"/>
    </source>
</evidence>
<dbReference type="Proteomes" id="UP000712080">
    <property type="component" value="Unassembled WGS sequence"/>
</dbReference>
<keyword evidence="3" id="KW-0808">Transferase</keyword>
<dbReference type="RefSeq" id="WP_169527522.1">
    <property type="nucleotide sequence ID" value="NZ_JAAMPU010000105.1"/>
</dbReference>
<gene>
    <name evidence="3" type="ORF">G6047_10310</name>
</gene>
<comment type="caution">
    <text evidence="3">The sequence shown here is derived from an EMBL/GenBank/DDBJ whole genome shotgun (WGS) entry which is preliminary data.</text>
</comment>
<sequence length="367" mass="42298">MSNTFDGRVGYFAKRNFAFYATHVSLCVAFLLLPYIFTASGSFLRIPNFYNGHDRLYFTVYVFLLLFFYFNYYILTPRLYFNRKKSLYFFILFLFLTFFLAASFLFDRPEMSIIHTDMPPPNMPPPPKFFPNGPGHMPFGPPGGMRPNENSHTILIFLTGVLASLFLSINRRLQASERDRMEAELSLLKAQINPHFLFNTLNSIYALAIRKDDRTAESIVQLSGLMRYIMNNSTGNKIRLDAEIGYIDNYIGLQKSRLGDTVNIKYQVSGETKNQQIAPLILISFIENAFKHGVNPDEKSEIEIKIVTDGNKLKLYVWNKKVNSVQTESGIGLKNTRDRLELTYSGDYNLEVSDKENEYSIELKLEL</sequence>
<proteinExistence type="predicted"/>
<keyword evidence="4" id="KW-1185">Reference proteome</keyword>
<dbReference type="Gene3D" id="3.30.565.10">
    <property type="entry name" value="Histidine kinase-like ATPase, C-terminal domain"/>
    <property type="match status" value="1"/>
</dbReference>
<accession>A0A972JHY4</accession>
<dbReference type="Pfam" id="PF06580">
    <property type="entry name" value="His_kinase"/>
    <property type="match status" value="1"/>
</dbReference>
<dbReference type="GO" id="GO:0000155">
    <property type="term" value="F:phosphorelay sensor kinase activity"/>
    <property type="evidence" value="ECO:0007669"/>
    <property type="project" value="InterPro"/>
</dbReference>
<dbReference type="PANTHER" id="PTHR34220">
    <property type="entry name" value="SENSOR HISTIDINE KINASE YPDA"/>
    <property type="match status" value="1"/>
</dbReference>
<keyword evidence="1" id="KW-0472">Membrane</keyword>